<dbReference type="InterPro" id="IPR029039">
    <property type="entry name" value="Flavoprotein-like_sf"/>
</dbReference>
<dbReference type="Gene3D" id="3.40.50.360">
    <property type="match status" value="1"/>
</dbReference>
<accession>A0A6M0QBH5</accession>
<name>A0A6M0QBH5_9BACI</name>
<dbReference type="InterPro" id="IPR050712">
    <property type="entry name" value="NAD(P)H-dep_reductase"/>
</dbReference>
<proteinExistence type="inferred from homology"/>
<evidence type="ECO:0000256" key="1">
    <source>
        <dbReference type="ARBA" id="ARBA00009428"/>
    </source>
</evidence>
<comment type="similarity">
    <text evidence="1">Belongs to the azoreductase type 2 family.</text>
</comment>
<dbReference type="SUPFAM" id="SSF52218">
    <property type="entry name" value="Flavoproteins"/>
    <property type="match status" value="1"/>
</dbReference>
<dbReference type="AlphaFoldDB" id="A0A6M0QBH5"/>
<dbReference type="PANTHER" id="PTHR30543:SF21">
    <property type="entry name" value="NAD(P)H-DEPENDENT FMN REDUCTASE LOT6"/>
    <property type="match status" value="1"/>
</dbReference>
<dbReference type="PANTHER" id="PTHR30543">
    <property type="entry name" value="CHROMATE REDUCTASE"/>
    <property type="match status" value="1"/>
</dbReference>
<evidence type="ECO:0000313" key="3">
    <source>
        <dbReference type="EMBL" id="NEY73714.1"/>
    </source>
</evidence>
<organism evidence="3 4">
    <name type="scientific">Bacillus mesophilus</name>
    <dbReference type="NCBI Taxonomy" id="1808955"/>
    <lineage>
        <taxon>Bacteria</taxon>
        <taxon>Bacillati</taxon>
        <taxon>Bacillota</taxon>
        <taxon>Bacilli</taxon>
        <taxon>Bacillales</taxon>
        <taxon>Bacillaceae</taxon>
        <taxon>Bacillus</taxon>
    </lineage>
</organism>
<feature type="domain" description="NADPH-dependent FMN reductase-like" evidence="2">
    <location>
        <begin position="1"/>
        <end position="137"/>
    </location>
</feature>
<dbReference type="InterPro" id="IPR005025">
    <property type="entry name" value="FMN_Rdtase-like_dom"/>
</dbReference>
<keyword evidence="4" id="KW-1185">Reference proteome</keyword>
<comment type="caution">
    <text evidence="3">The sequence shown here is derived from an EMBL/GenBank/DDBJ whole genome shotgun (WGS) entry which is preliminary data.</text>
</comment>
<gene>
    <name evidence="3" type="ORF">G4D63_18530</name>
</gene>
<dbReference type="EMBL" id="JAAIWM010000009">
    <property type="protein sequence ID" value="NEY73714.1"/>
    <property type="molecule type" value="Genomic_DNA"/>
</dbReference>
<dbReference type="GO" id="GO:0005829">
    <property type="term" value="C:cytosol"/>
    <property type="evidence" value="ECO:0007669"/>
    <property type="project" value="TreeGrafter"/>
</dbReference>
<reference evidence="3 4" key="1">
    <citation type="submission" date="2020-02" db="EMBL/GenBank/DDBJ databases">
        <title>Bacillus aquiflavi sp. nov., isolated from yellow water of strong flavor Chinese baijiu in Yibin region of China.</title>
        <authorList>
            <person name="Xie J."/>
        </authorList>
    </citation>
    <scope>NUCLEOTIDE SEQUENCE [LARGE SCALE GENOMIC DNA]</scope>
    <source>
        <strain evidence="3 4">SA4</strain>
    </source>
</reference>
<evidence type="ECO:0000259" key="2">
    <source>
        <dbReference type="Pfam" id="PF03358"/>
    </source>
</evidence>
<protein>
    <submittedName>
        <fullName evidence="3">NAD(P)H-dependent oxidoreductase</fullName>
    </submittedName>
</protein>
<evidence type="ECO:0000313" key="4">
    <source>
        <dbReference type="Proteomes" id="UP000481043"/>
    </source>
</evidence>
<dbReference type="Proteomes" id="UP000481043">
    <property type="component" value="Unassembled WGS sequence"/>
</dbReference>
<dbReference type="GO" id="GO:0016491">
    <property type="term" value="F:oxidoreductase activity"/>
    <property type="evidence" value="ECO:0007669"/>
    <property type="project" value="InterPro"/>
</dbReference>
<dbReference type="Pfam" id="PF03358">
    <property type="entry name" value="FMN_red"/>
    <property type="match status" value="1"/>
</dbReference>
<dbReference type="GO" id="GO:0010181">
    <property type="term" value="F:FMN binding"/>
    <property type="evidence" value="ECO:0007669"/>
    <property type="project" value="TreeGrafter"/>
</dbReference>
<dbReference type="RefSeq" id="WP_163181523.1">
    <property type="nucleotide sequence ID" value="NZ_JAAIWM010000009.1"/>
</dbReference>
<sequence>MNIVVFNGSPRRNGRTGIVAKYIKDAFKTEIIDLSLEDLPLFNGEDSQNELSSVKELRTRVTKADAVILASPEYHSGMSGALKNALDFLSKDQFELKPIGLIAIAGGGKGGMNALNNMRIVTRGVHGNPYPKQLILDASEINRNTNEIAPDAKGKIRSLIEEVIQFTEQLKK</sequence>